<sequence>MISIIIFWSYPLQDSTIAFRLFQCNRFHNSKFSCYYYITCLAL</sequence>
<reference evidence="1" key="1">
    <citation type="submission" date="2014-09" db="EMBL/GenBank/DDBJ databases">
        <authorList>
            <person name="Magalhaes I.L.F."/>
            <person name="Oliveira U."/>
            <person name="Santos F.R."/>
            <person name="Vidigal T.H.D.A."/>
            <person name="Brescovit A.D."/>
            <person name="Santos A.J."/>
        </authorList>
    </citation>
    <scope>NUCLEOTIDE SEQUENCE</scope>
    <source>
        <tissue evidence="1">Shoot tissue taken approximately 20 cm above the soil surface</tissue>
    </source>
</reference>
<evidence type="ECO:0000313" key="1">
    <source>
        <dbReference type="EMBL" id="JAD16180.1"/>
    </source>
</evidence>
<reference evidence="1" key="2">
    <citation type="journal article" date="2015" name="Data Brief">
        <title>Shoot transcriptome of the giant reed, Arundo donax.</title>
        <authorList>
            <person name="Barrero R.A."/>
            <person name="Guerrero F.D."/>
            <person name="Moolhuijzen P."/>
            <person name="Goolsby J.A."/>
            <person name="Tidwell J."/>
            <person name="Bellgard S.E."/>
            <person name="Bellgard M.I."/>
        </authorList>
    </citation>
    <scope>NUCLEOTIDE SEQUENCE</scope>
    <source>
        <tissue evidence="1">Shoot tissue taken approximately 20 cm above the soil surface</tissue>
    </source>
</reference>
<name>A0A0A8XU54_ARUDO</name>
<protein>
    <submittedName>
        <fullName evidence="1">Uncharacterized protein</fullName>
    </submittedName>
</protein>
<organism evidence="1">
    <name type="scientific">Arundo donax</name>
    <name type="common">Giant reed</name>
    <name type="synonym">Donax arundinaceus</name>
    <dbReference type="NCBI Taxonomy" id="35708"/>
    <lineage>
        <taxon>Eukaryota</taxon>
        <taxon>Viridiplantae</taxon>
        <taxon>Streptophyta</taxon>
        <taxon>Embryophyta</taxon>
        <taxon>Tracheophyta</taxon>
        <taxon>Spermatophyta</taxon>
        <taxon>Magnoliopsida</taxon>
        <taxon>Liliopsida</taxon>
        <taxon>Poales</taxon>
        <taxon>Poaceae</taxon>
        <taxon>PACMAD clade</taxon>
        <taxon>Arundinoideae</taxon>
        <taxon>Arundineae</taxon>
        <taxon>Arundo</taxon>
    </lineage>
</organism>
<dbReference type="EMBL" id="GBRH01281715">
    <property type="protein sequence ID" value="JAD16180.1"/>
    <property type="molecule type" value="Transcribed_RNA"/>
</dbReference>
<dbReference type="AlphaFoldDB" id="A0A0A8XU54"/>
<accession>A0A0A8XU54</accession>
<proteinExistence type="predicted"/>